<protein>
    <submittedName>
        <fullName evidence="1">Uncharacterized protein</fullName>
    </submittedName>
</protein>
<evidence type="ECO:0000313" key="2">
    <source>
        <dbReference type="Proteomes" id="UP001234297"/>
    </source>
</evidence>
<keyword evidence="2" id="KW-1185">Reference proteome</keyword>
<evidence type="ECO:0000313" key="1">
    <source>
        <dbReference type="EMBL" id="KAJ8617348.1"/>
    </source>
</evidence>
<sequence>MEFKFRAGDDRHARFPAQAPQAGYSVPNLGRPGQLQNPMIPSRGALPREMEKERIREEIIASEILLRKHELVEEVRRDLAYEREVALRRQGEQFSLQVGMKHKAEGEGLVIAMKPGGSNKKAFASSSPAPHKAYKCKKPAKQVGGGGVIANGQQSKPQNIVGKQPILHGEHSKVKCNSVPHVMGGKKQHVPMQELKAPVNKGNGKGGADVKMTVVVQVQQGKNEVVVSSGTAVRAPKPNKPGGNGNNKAKGKPQGGVKK</sequence>
<gene>
    <name evidence="1" type="ORF">MRB53_013534</name>
</gene>
<comment type="caution">
    <text evidence="1">The sequence shown here is derived from an EMBL/GenBank/DDBJ whole genome shotgun (WGS) entry which is preliminary data.</text>
</comment>
<accession>A0ACC2K882</accession>
<organism evidence="1 2">
    <name type="scientific">Persea americana</name>
    <name type="common">Avocado</name>
    <dbReference type="NCBI Taxonomy" id="3435"/>
    <lineage>
        <taxon>Eukaryota</taxon>
        <taxon>Viridiplantae</taxon>
        <taxon>Streptophyta</taxon>
        <taxon>Embryophyta</taxon>
        <taxon>Tracheophyta</taxon>
        <taxon>Spermatophyta</taxon>
        <taxon>Magnoliopsida</taxon>
        <taxon>Magnoliidae</taxon>
        <taxon>Laurales</taxon>
        <taxon>Lauraceae</taxon>
        <taxon>Persea</taxon>
    </lineage>
</organism>
<name>A0ACC2K882_PERAE</name>
<dbReference type="Proteomes" id="UP001234297">
    <property type="component" value="Chromosome 4"/>
</dbReference>
<proteinExistence type="predicted"/>
<dbReference type="EMBL" id="CM056812">
    <property type="protein sequence ID" value="KAJ8617348.1"/>
    <property type="molecule type" value="Genomic_DNA"/>
</dbReference>
<reference evidence="1 2" key="1">
    <citation type="journal article" date="2022" name="Hortic Res">
        <title>A haplotype resolved chromosomal level avocado genome allows analysis of novel avocado genes.</title>
        <authorList>
            <person name="Nath O."/>
            <person name="Fletcher S.J."/>
            <person name="Hayward A."/>
            <person name="Shaw L.M."/>
            <person name="Masouleh A.K."/>
            <person name="Furtado A."/>
            <person name="Henry R.J."/>
            <person name="Mitter N."/>
        </authorList>
    </citation>
    <scope>NUCLEOTIDE SEQUENCE [LARGE SCALE GENOMIC DNA]</scope>
    <source>
        <strain evidence="2">cv. Hass</strain>
    </source>
</reference>